<dbReference type="AlphaFoldDB" id="A0A6A7N9X4"/>
<evidence type="ECO:0000313" key="2">
    <source>
        <dbReference type="EMBL" id="MQA41930.1"/>
    </source>
</evidence>
<dbReference type="GO" id="GO:0005737">
    <property type="term" value="C:cytoplasm"/>
    <property type="evidence" value="ECO:0007669"/>
    <property type="project" value="TreeGrafter"/>
</dbReference>
<dbReference type="NCBIfam" id="TIGR00654">
    <property type="entry name" value="PhzF_family"/>
    <property type="match status" value="1"/>
</dbReference>
<gene>
    <name evidence="2" type="ORF">GEV02_27650</name>
</gene>
<sequence>MELTAGLVDVFADAPLSGNPLAVVENADGLSDDVLRRIAGEFNQAETTFLMRSERADWKLRSFTASGAEVGGAGHNALGAWLWLGHHGALGPLDAPATFHQEIGGAVLPITLERRDGRIYGRMRQAPLKLGAPLSSVDALAAALGVGVDQVRPHPAPRAADTGAPHLMVRLQDRAAVDRARPSAEQLLAVLGPAGAEGCYVYAFDETAPATAYARFFNPTVGLWEDSATGTAAGPLTAYLGQQGLLAEHRSLVIEQGTQMGRPSFLHVRLASDAELSGTGIVVLRGVLKI</sequence>
<dbReference type="EMBL" id="WHUG01000016">
    <property type="protein sequence ID" value="MQA41930.1"/>
    <property type="molecule type" value="Genomic_DNA"/>
</dbReference>
<dbReference type="GO" id="GO:0016853">
    <property type="term" value="F:isomerase activity"/>
    <property type="evidence" value="ECO:0007669"/>
    <property type="project" value="UniProtKB-KW"/>
</dbReference>
<dbReference type="InterPro" id="IPR003719">
    <property type="entry name" value="Phenazine_PhzF-like"/>
</dbReference>
<keyword evidence="2" id="KW-0413">Isomerase</keyword>
<proteinExistence type="predicted"/>
<dbReference type="Proteomes" id="UP000440498">
    <property type="component" value="Unassembled WGS sequence"/>
</dbReference>
<name>A0A6A7N9X4_9BURK</name>
<organism evidence="2 3">
    <name type="scientific">Rugamonas aquatica</name>
    <dbReference type="NCBI Taxonomy" id="2743357"/>
    <lineage>
        <taxon>Bacteria</taxon>
        <taxon>Pseudomonadati</taxon>
        <taxon>Pseudomonadota</taxon>
        <taxon>Betaproteobacteria</taxon>
        <taxon>Burkholderiales</taxon>
        <taxon>Oxalobacteraceae</taxon>
        <taxon>Telluria group</taxon>
        <taxon>Rugamonas</taxon>
    </lineage>
</organism>
<feature type="active site" evidence="1">
    <location>
        <position position="46"/>
    </location>
</feature>
<keyword evidence="3" id="KW-1185">Reference proteome</keyword>
<reference evidence="2 3" key="1">
    <citation type="submission" date="2019-10" db="EMBL/GenBank/DDBJ databases">
        <title>Two novel species isolated from a subtropical stream in China.</title>
        <authorList>
            <person name="Lu H."/>
        </authorList>
    </citation>
    <scope>NUCLEOTIDE SEQUENCE [LARGE SCALE GENOMIC DNA]</scope>
    <source>
        <strain evidence="2 3">FT29W</strain>
    </source>
</reference>
<dbReference type="PIRSF" id="PIRSF016184">
    <property type="entry name" value="PhzC_PhzF"/>
    <property type="match status" value="1"/>
</dbReference>
<dbReference type="RefSeq" id="WP_152841097.1">
    <property type="nucleotide sequence ID" value="NZ_WHUG01000016.1"/>
</dbReference>
<evidence type="ECO:0000313" key="3">
    <source>
        <dbReference type="Proteomes" id="UP000440498"/>
    </source>
</evidence>
<evidence type="ECO:0000256" key="1">
    <source>
        <dbReference type="PIRSR" id="PIRSR016184-1"/>
    </source>
</evidence>
<dbReference type="SUPFAM" id="SSF54506">
    <property type="entry name" value="Diaminopimelate epimerase-like"/>
    <property type="match status" value="1"/>
</dbReference>
<protein>
    <submittedName>
        <fullName evidence="2">PhzF family phenazine biosynthesis isomerase</fullName>
    </submittedName>
</protein>
<dbReference type="Pfam" id="PF02567">
    <property type="entry name" value="PhzC-PhzF"/>
    <property type="match status" value="1"/>
</dbReference>
<comment type="caution">
    <text evidence="2">The sequence shown here is derived from an EMBL/GenBank/DDBJ whole genome shotgun (WGS) entry which is preliminary data.</text>
</comment>
<accession>A0A6A7N9X4</accession>
<dbReference type="PANTHER" id="PTHR13774">
    <property type="entry name" value="PHENAZINE BIOSYNTHESIS PROTEIN"/>
    <property type="match status" value="1"/>
</dbReference>
<dbReference type="Gene3D" id="3.10.310.10">
    <property type="entry name" value="Diaminopimelate Epimerase, Chain A, domain 1"/>
    <property type="match status" value="2"/>
</dbReference>